<accession>A0A699JGK0</accession>
<sequence length="130" mass="15460">MPNPLPPGHTVDLFEDEPVHLIPAPVILDHAPLHPKGYLSDIEEEDSRVENKELREMLKTAQERAKYYPESDEYYHCHLARISWHYHQLSHWDFEIEWHLPQGMHYQEIPYDLATDPTMRTRSDDPYVMA</sequence>
<name>A0A699JGK0_TANCI</name>
<proteinExistence type="predicted"/>
<comment type="caution">
    <text evidence="1">The sequence shown here is derived from an EMBL/GenBank/DDBJ whole genome shotgun (WGS) entry which is preliminary data.</text>
</comment>
<reference evidence="1" key="1">
    <citation type="journal article" date="2019" name="Sci. Rep.">
        <title>Draft genome of Tanacetum cinerariifolium, the natural source of mosquito coil.</title>
        <authorList>
            <person name="Yamashiro T."/>
            <person name="Shiraishi A."/>
            <person name="Satake H."/>
            <person name="Nakayama K."/>
        </authorList>
    </citation>
    <scope>NUCLEOTIDE SEQUENCE</scope>
</reference>
<dbReference type="AlphaFoldDB" id="A0A699JGK0"/>
<organism evidence="1">
    <name type="scientific">Tanacetum cinerariifolium</name>
    <name type="common">Dalmatian daisy</name>
    <name type="synonym">Chrysanthemum cinerariifolium</name>
    <dbReference type="NCBI Taxonomy" id="118510"/>
    <lineage>
        <taxon>Eukaryota</taxon>
        <taxon>Viridiplantae</taxon>
        <taxon>Streptophyta</taxon>
        <taxon>Embryophyta</taxon>
        <taxon>Tracheophyta</taxon>
        <taxon>Spermatophyta</taxon>
        <taxon>Magnoliopsida</taxon>
        <taxon>eudicotyledons</taxon>
        <taxon>Gunneridae</taxon>
        <taxon>Pentapetalae</taxon>
        <taxon>asterids</taxon>
        <taxon>campanulids</taxon>
        <taxon>Asterales</taxon>
        <taxon>Asteraceae</taxon>
        <taxon>Asteroideae</taxon>
        <taxon>Anthemideae</taxon>
        <taxon>Anthemidinae</taxon>
        <taxon>Tanacetum</taxon>
    </lineage>
</organism>
<gene>
    <name evidence="1" type="ORF">Tci_603325</name>
</gene>
<evidence type="ECO:0000313" key="1">
    <source>
        <dbReference type="EMBL" id="GFA31353.1"/>
    </source>
</evidence>
<dbReference type="EMBL" id="BKCJ010402900">
    <property type="protein sequence ID" value="GFA31353.1"/>
    <property type="molecule type" value="Genomic_DNA"/>
</dbReference>
<protein>
    <submittedName>
        <fullName evidence="1">Uncharacterized protein</fullName>
    </submittedName>
</protein>